<dbReference type="EMBL" id="JAJA02000001">
    <property type="protein sequence ID" value="KWS05873.1"/>
    <property type="molecule type" value="Genomic_DNA"/>
</dbReference>
<sequence length="50" mass="5428">MPAGFFTQSSLRGVGRREAVASRKQTFGHALCEAVVRVRAGLVRTPANRD</sequence>
<evidence type="ECO:0000313" key="1">
    <source>
        <dbReference type="EMBL" id="KWS05873.1"/>
    </source>
</evidence>
<organism evidence="1 2">
    <name type="scientific">Lysobacter capsici AZ78</name>
    <dbReference type="NCBI Taxonomy" id="1444315"/>
    <lineage>
        <taxon>Bacteria</taxon>
        <taxon>Pseudomonadati</taxon>
        <taxon>Pseudomonadota</taxon>
        <taxon>Gammaproteobacteria</taxon>
        <taxon>Lysobacterales</taxon>
        <taxon>Lysobacteraceae</taxon>
        <taxon>Lysobacter</taxon>
    </lineage>
</organism>
<dbReference type="Proteomes" id="UP000023435">
    <property type="component" value="Unassembled WGS sequence"/>
</dbReference>
<proteinExistence type="predicted"/>
<comment type="caution">
    <text evidence="1">The sequence shown here is derived from an EMBL/GenBank/DDBJ whole genome shotgun (WGS) entry which is preliminary data.</text>
</comment>
<protein>
    <submittedName>
        <fullName evidence="1">Uncharacterized protein</fullName>
    </submittedName>
</protein>
<name>A0A120AHA6_9GAMM</name>
<reference evidence="1 2" key="1">
    <citation type="journal article" date="2014" name="Genome Announc.">
        <title>Draft Genome Sequence of Lysobacter capsici AZ78, a Bacterium Antagonistic to Plant-Pathogenic Oomycetes.</title>
        <authorList>
            <person name="Puopolo G."/>
            <person name="Sonego P."/>
            <person name="Engelen K."/>
            <person name="Pertot I."/>
        </authorList>
    </citation>
    <scope>NUCLEOTIDE SEQUENCE [LARGE SCALE GENOMIC DNA]</scope>
    <source>
        <strain evidence="1 2">AZ78</strain>
    </source>
</reference>
<evidence type="ECO:0000313" key="2">
    <source>
        <dbReference type="Proteomes" id="UP000023435"/>
    </source>
</evidence>
<accession>A0A120AHA6</accession>
<keyword evidence="2" id="KW-1185">Reference proteome</keyword>
<gene>
    <name evidence="1" type="ORF">AZ78_3427</name>
</gene>
<dbReference type="AlphaFoldDB" id="A0A120AHA6"/>